<evidence type="ECO:0000259" key="1">
    <source>
        <dbReference type="Pfam" id="PF01636"/>
    </source>
</evidence>
<dbReference type="RefSeq" id="WP_284256205.1">
    <property type="nucleotide sequence ID" value="NZ_BSOS01000006.1"/>
</dbReference>
<reference evidence="3" key="1">
    <citation type="journal article" date="2019" name="Int. J. Syst. Evol. Microbiol.">
        <title>The Global Catalogue of Microorganisms (GCM) 10K type strain sequencing project: providing services to taxonomists for standard genome sequencing and annotation.</title>
        <authorList>
            <consortium name="The Broad Institute Genomics Platform"/>
            <consortium name="The Broad Institute Genome Sequencing Center for Infectious Disease"/>
            <person name="Wu L."/>
            <person name="Ma J."/>
        </authorList>
    </citation>
    <scope>NUCLEOTIDE SEQUENCE [LARGE SCALE GENOMIC DNA]</scope>
    <source>
        <strain evidence="3">NBRC 112502</strain>
    </source>
</reference>
<dbReference type="Pfam" id="PF01636">
    <property type="entry name" value="APH"/>
    <property type="match status" value="1"/>
</dbReference>
<dbReference type="InterPro" id="IPR041726">
    <property type="entry name" value="ACAD10_11_N"/>
</dbReference>
<organism evidence="2 3">
    <name type="scientific">Acidocella aquatica</name>
    <dbReference type="NCBI Taxonomy" id="1922313"/>
    <lineage>
        <taxon>Bacteria</taxon>
        <taxon>Pseudomonadati</taxon>
        <taxon>Pseudomonadota</taxon>
        <taxon>Alphaproteobacteria</taxon>
        <taxon>Acetobacterales</taxon>
        <taxon>Acidocellaceae</taxon>
        <taxon>Acidocella</taxon>
    </lineage>
</organism>
<dbReference type="InterPro" id="IPR011009">
    <property type="entry name" value="Kinase-like_dom_sf"/>
</dbReference>
<protein>
    <recommendedName>
        <fullName evidence="1">Aminoglycoside phosphotransferase domain-containing protein</fullName>
    </recommendedName>
</protein>
<feature type="domain" description="Aminoglycoside phosphotransferase" evidence="1">
    <location>
        <begin position="162"/>
        <end position="402"/>
    </location>
</feature>
<accession>A0ABQ6A566</accession>
<proteinExistence type="predicted"/>
<dbReference type="Gene3D" id="3.90.1200.10">
    <property type="match status" value="1"/>
</dbReference>
<dbReference type="InterPro" id="IPR051678">
    <property type="entry name" value="AGP_Transferase"/>
</dbReference>
<dbReference type="Proteomes" id="UP001156641">
    <property type="component" value="Unassembled WGS sequence"/>
</dbReference>
<sequence length="460" mass="50392">MSGLDDRAGAQLRAVLAAFREEVKPELTSPQTKFRAELIDMLLTRLAAEADGGDAGELFWDDMGRLLGQTPANDERARNQALSDLLGHAQGGDGKLVALIAAIAAGEAKRRVALEDRVAENLRVLKTGPSSAGELSISPEDVTGYLRGRFPEDPGIIATRVTVVPGGRSKATILIEFTTADGPREIVVRKDFELGSAGISVVEEYPVIRAAWEAGLPVPQPLWLEERRSAIGGKFIAFSKVRGKSMGTLFASDASPAFLREFAATLAKLHAVDIDKSGLSERLRWAREAHPVRALIDHFYDRYRLLPPEPLMDAAFAHLRLLMKDIGNERALVHGDAGLHNLMGEGDHLTALLDWEFSHTGDPAEDLTYCKYLVEKLIPWDEFMAVYIAAGGRPVSPARMQFFTLWRTLHLAIHTGTAKLAFDSGEDQDLRKAAIGYNTFPKQLRDLAFDLARYTGGSKL</sequence>
<keyword evidence="3" id="KW-1185">Reference proteome</keyword>
<dbReference type="InterPro" id="IPR002575">
    <property type="entry name" value="Aminoglycoside_PTrfase"/>
</dbReference>
<evidence type="ECO:0000313" key="3">
    <source>
        <dbReference type="Proteomes" id="UP001156641"/>
    </source>
</evidence>
<name>A0ABQ6A566_9PROT</name>
<evidence type="ECO:0000313" key="2">
    <source>
        <dbReference type="EMBL" id="GLR65692.1"/>
    </source>
</evidence>
<dbReference type="CDD" id="cd05154">
    <property type="entry name" value="ACAD10_11_N-like"/>
    <property type="match status" value="1"/>
</dbReference>
<comment type="caution">
    <text evidence="2">The sequence shown here is derived from an EMBL/GenBank/DDBJ whole genome shotgun (WGS) entry which is preliminary data.</text>
</comment>
<dbReference type="Gene3D" id="3.30.200.20">
    <property type="entry name" value="Phosphorylase Kinase, domain 1"/>
    <property type="match status" value="1"/>
</dbReference>
<dbReference type="PANTHER" id="PTHR21310:SF57">
    <property type="entry name" value="BLR2944 PROTEIN"/>
    <property type="match status" value="1"/>
</dbReference>
<dbReference type="PANTHER" id="PTHR21310">
    <property type="entry name" value="AMINOGLYCOSIDE PHOSPHOTRANSFERASE-RELATED-RELATED"/>
    <property type="match status" value="1"/>
</dbReference>
<dbReference type="SUPFAM" id="SSF56112">
    <property type="entry name" value="Protein kinase-like (PK-like)"/>
    <property type="match status" value="1"/>
</dbReference>
<dbReference type="EMBL" id="BSOS01000006">
    <property type="protein sequence ID" value="GLR65692.1"/>
    <property type="molecule type" value="Genomic_DNA"/>
</dbReference>
<gene>
    <name evidence="2" type="ORF">GCM10010909_03700</name>
</gene>